<sequence length="46" mass="5066">MGSSICSTLVELGELGRLSKSMKKLSKELKGADKHKNEQYRAKLAT</sequence>
<reference evidence="2" key="2">
    <citation type="submission" date="2020-06" db="EMBL/GenBank/DDBJ databases">
        <title>Helianthus annuus Genome sequencing and assembly Release 2.</title>
        <authorList>
            <person name="Gouzy J."/>
            <person name="Langlade N."/>
            <person name="Munos S."/>
        </authorList>
    </citation>
    <scope>NUCLEOTIDE SEQUENCE</scope>
    <source>
        <tissue evidence="2">Leaves</tissue>
    </source>
</reference>
<organism evidence="2 3">
    <name type="scientific">Helianthus annuus</name>
    <name type="common">Common sunflower</name>
    <dbReference type="NCBI Taxonomy" id="4232"/>
    <lineage>
        <taxon>Eukaryota</taxon>
        <taxon>Viridiplantae</taxon>
        <taxon>Streptophyta</taxon>
        <taxon>Embryophyta</taxon>
        <taxon>Tracheophyta</taxon>
        <taxon>Spermatophyta</taxon>
        <taxon>Magnoliopsida</taxon>
        <taxon>eudicotyledons</taxon>
        <taxon>Gunneridae</taxon>
        <taxon>Pentapetalae</taxon>
        <taxon>asterids</taxon>
        <taxon>campanulids</taxon>
        <taxon>Asterales</taxon>
        <taxon>Asteraceae</taxon>
        <taxon>Asteroideae</taxon>
        <taxon>Heliantheae alliance</taxon>
        <taxon>Heliantheae</taxon>
        <taxon>Helianthus</taxon>
    </lineage>
</organism>
<evidence type="ECO:0000256" key="1">
    <source>
        <dbReference type="SAM" id="MobiDB-lite"/>
    </source>
</evidence>
<dbReference type="EMBL" id="MNCJ02000322">
    <property type="protein sequence ID" value="KAF5797725.1"/>
    <property type="molecule type" value="Genomic_DNA"/>
</dbReference>
<dbReference type="Gramene" id="mRNA:HanXRQr2_Chr07g0284071">
    <property type="protein sequence ID" value="mRNA:HanXRQr2_Chr07g0284071"/>
    <property type="gene ID" value="HanXRQr2_Chr07g0284071"/>
</dbReference>
<name>A0A9K3IJQ9_HELAN</name>
<dbReference type="AlphaFoldDB" id="A0A9K3IJQ9"/>
<evidence type="ECO:0000313" key="3">
    <source>
        <dbReference type="Proteomes" id="UP000215914"/>
    </source>
</evidence>
<evidence type="ECO:0000313" key="2">
    <source>
        <dbReference type="EMBL" id="KAF5797725.1"/>
    </source>
</evidence>
<dbReference type="Proteomes" id="UP000215914">
    <property type="component" value="Unassembled WGS sequence"/>
</dbReference>
<reference evidence="2" key="1">
    <citation type="journal article" date="2017" name="Nature">
        <title>The sunflower genome provides insights into oil metabolism, flowering and Asterid evolution.</title>
        <authorList>
            <person name="Badouin H."/>
            <person name="Gouzy J."/>
            <person name="Grassa C.J."/>
            <person name="Murat F."/>
            <person name="Staton S.E."/>
            <person name="Cottret L."/>
            <person name="Lelandais-Briere C."/>
            <person name="Owens G.L."/>
            <person name="Carrere S."/>
            <person name="Mayjonade B."/>
            <person name="Legrand L."/>
            <person name="Gill N."/>
            <person name="Kane N.C."/>
            <person name="Bowers J.E."/>
            <person name="Hubner S."/>
            <person name="Bellec A."/>
            <person name="Berard A."/>
            <person name="Berges H."/>
            <person name="Blanchet N."/>
            <person name="Boniface M.C."/>
            <person name="Brunel D."/>
            <person name="Catrice O."/>
            <person name="Chaidir N."/>
            <person name="Claudel C."/>
            <person name="Donnadieu C."/>
            <person name="Faraut T."/>
            <person name="Fievet G."/>
            <person name="Helmstetter N."/>
            <person name="King M."/>
            <person name="Knapp S.J."/>
            <person name="Lai Z."/>
            <person name="Le Paslier M.C."/>
            <person name="Lippi Y."/>
            <person name="Lorenzon L."/>
            <person name="Mandel J.R."/>
            <person name="Marage G."/>
            <person name="Marchand G."/>
            <person name="Marquand E."/>
            <person name="Bret-Mestries E."/>
            <person name="Morien E."/>
            <person name="Nambeesan S."/>
            <person name="Nguyen T."/>
            <person name="Pegot-Espagnet P."/>
            <person name="Pouilly N."/>
            <person name="Raftis F."/>
            <person name="Sallet E."/>
            <person name="Schiex T."/>
            <person name="Thomas J."/>
            <person name="Vandecasteele C."/>
            <person name="Vares D."/>
            <person name="Vear F."/>
            <person name="Vautrin S."/>
            <person name="Crespi M."/>
            <person name="Mangin B."/>
            <person name="Burke J.M."/>
            <person name="Salse J."/>
            <person name="Munos S."/>
            <person name="Vincourt P."/>
            <person name="Rieseberg L.H."/>
            <person name="Langlade N.B."/>
        </authorList>
    </citation>
    <scope>NUCLEOTIDE SEQUENCE</scope>
    <source>
        <tissue evidence="2">Leaves</tissue>
    </source>
</reference>
<accession>A0A9K3IJQ9</accession>
<proteinExistence type="predicted"/>
<protein>
    <submittedName>
        <fullName evidence="2">Uncharacterized protein</fullName>
    </submittedName>
</protein>
<keyword evidence="3" id="KW-1185">Reference proteome</keyword>
<comment type="caution">
    <text evidence="2">The sequence shown here is derived from an EMBL/GenBank/DDBJ whole genome shotgun (WGS) entry which is preliminary data.</text>
</comment>
<feature type="region of interest" description="Disordered" evidence="1">
    <location>
        <begin position="27"/>
        <end position="46"/>
    </location>
</feature>
<gene>
    <name evidence="2" type="ORF">HanXRQr2_Chr07g0284071</name>
</gene>